<dbReference type="SUPFAM" id="SSF88946">
    <property type="entry name" value="Sigma2 domain of RNA polymerase sigma factors"/>
    <property type="match status" value="1"/>
</dbReference>
<dbReference type="SUPFAM" id="SSF88659">
    <property type="entry name" value="Sigma3 and sigma4 domains of RNA polymerase sigma factors"/>
    <property type="match status" value="1"/>
</dbReference>
<comment type="similarity">
    <text evidence="1">Belongs to the sigma-70 factor family. ECF subfamily.</text>
</comment>
<name>A0A5Q0H421_SACSY</name>
<dbReference type="PANTHER" id="PTHR43133">
    <property type="entry name" value="RNA POLYMERASE ECF-TYPE SIGMA FACTO"/>
    <property type="match status" value="1"/>
</dbReference>
<gene>
    <name evidence="8" type="ORF">EKG83_28870</name>
</gene>
<feature type="region of interest" description="Disordered" evidence="6">
    <location>
        <begin position="183"/>
        <end position="246"/>
    </location>
</feature>
<sequence>MSGTPEQARQDDELVNAARAGSNTAYARLFVLHHRAAMTVARHVARVPADAEDLVADAFTRVLAVLRRGGGPTDGRFRAYLFTAVRNTARDHARHHDRIGSAAEAHQAVAAPVEDTAGPAVERMLVAAAFARLPARWQVVLWHTEVRDRTPTQVAPLLGLTANGASALARRARRGLRRAYLDQAAGAAARRPGPRGVPGFRTEPPARDDRAPPAAGHAPRYVASRPPRRPRRRHRATPSRGWSGRRGSELAVDLDLGAAPVHAGAAVDARPGAGRSTPVGGSSQGWAGGAAPAGPTAVGVAPTAAGVAPTAAGVAPTAAGVRASGAGTRRRERVMGSLPEGQRRCGRQPAKPPAHRAS</sequence>
<dbReference type="NCBIfam" id="TIGR02937">
    <property type="entry name" value="sigma70-ECF"/>
    <property type="match status" value="1"/>
</dbReference>
<accession>A0A5Q0H421</accession>
<feature type="region of interest" description="Disordered" evidence="6">
    <location>
        <begin position="268"/>
        <end position="295"/>
    </location>
</feature>
<evidence type="ECO:0000313" key="8">
    <source>
        <dbReference type="EMBL" id="QFZ20869.1"/>
    </source>
</evidence>
<proteinExistence type="inferred from homology"/>
<keyword evidence="5" id="KW-0804">Transcription</keyword>
<keyword evidence="2" id="KW-0805">Transcription regulation</keyword>
<evidence type="ECO:0000256" key="1">
    <source>
        <dbReference type="ARBA" id="ARBA00010641"/>
    </source>
</evidence>
<dbReference type="InterPro" id="IPR036388">
    <property type="entry name" value="WH-like_DNA-bd_sf"/>
</dbReference>
<dbReference type="InterPro" id="IPR007627">
    <property type="entry name" value="RNA_pol_sigma70_r2"/>
</dbReference>
<evidence type="ECO:0000256" key="6">
    <source>
        <dbReference type="SAM" id="MobiDB-lite"/>
    </source>
</evidence>
<protein>
    <submittedName>
        <fullName evidence="8">Sigma-70 family RNA polymerase sigma factor</fullName>
    </submittedName>
</protein>
<keyword evidence="9" id="KW-1185">Reference proteome</keyword>
<feature type="compositionally biased region" description="Low complexity" evidence="6">
    <location>
        <begin position="307"/>
        <end position="321"/>
    </location>
</feature>
<dbReference type="Gene3D" id="1.10.10.10">
    <property type="entry name" value="Winged helix-like DNA-binding domain superfamily/Winged helix DNA-binding domain"/>
    <property type="match status" value="1"/>
</dbReference>
<evidence type="ECO:0000259" key="7">
    <source>
        <dbReference type="Pfam" id="PF04542"/>
    </source>
</evidence>
<evidence type="ECO:0000256" key="5">
    <source>
        <dbReference type="ARBA" id="ARBA00023163"/>
    </source>
</evidence>
<reference evidence="9" key="1">
    <citation type="journal article" date="2021" name="Curr. Microbiol.">
        <title>Complete genome of nocamycin-producing strain Saccharothrix syringae NRRL B-16468 reveals the biosynthetic potential for secondary metabolites.</title>
        <authorList>
            <person name="Mo X."/>
            <person name="Yang S."/>
        </authorList>
    </citation>
    <scope>NUCLEOTIDE SEQUENCE [LARGE SCALE GENOMIC DNA]</scope>
    <source>
        <strain evidence="9">ATCC 51364 / DSM 43886 / JCM 6844 / KCTC 9398 / NBRC 14523 / NRRL B-16468 / INA 2240</strain>
    </source>
</reference>
<dbReference type="RefSeq" id="WP_153278521.1">
    <property type="nucleotide sequence ID" value="NZ_CP034550.1"/>
</dbReference>
<evidence type="ECO:0000313" key="9">
    <source>
        <dbReference type="Proteomes" id="UP000325787"/>
    </source>
</evidence>
<dbReference type="GO" id="GO:0006352">
    <property type="term" value="P:DNA-templated transcription initiation"/>
    <property type="evidence" value="ECO:0007669"/>
    <property type="project" value="InterPro"/>
</dbReference>
<dbReference type="AlphaFoldDB" id="A0A5Q0H421"/>
<dbReference type="GO" id="GO:0003677">
    <property type="term" value="F:DNA binding"/>
    <property type="evidence" value="ECO:0007669"/>
    <property type="project" value="UniProtKB-KW"/>
</dbReference>
<dbReference type="KEGG" id="ssyi:EKG83_28870"/>
<dbReference type="InterPro" id="IPR014284">
    <property type="entry name" value="RNA_pol_sigma-70_dom"/>
</dbReference>
<evidence type="ECO:0000256" key="4">
    <source>
        <dbReference type="ARBA" id="ARBA00023125"/>
    </source>
</evidence>
<dbReference type="Proteomes" id="UP000325787">
    <property type="component" value="Chromosome"/>
</dbReference>
<dbReference type="InterPro" id="IPR013325">
    <property type="entry name" value="RNA_pol_sigma_r2"/>
</dbReference>
<dbReference type="Pfam" id="PF04542">
    <property type="entry name" value="Sigma70_r2"/>
    <property type="match status" value="1"/>
</dbReference>
<feature type="region of interest" description="Disordered" evidence="6">
    <location>
        <begin position="307"/>
        <end position="358"/>
    </location>
</feature>
<feature type="compositionally biased region" description="Low complexity" evidence="6">
    <location>
        <begin position="212"/>
        <end position="225"/>
    </location>
</feature>
<keyword evidence="4" id="KW-0238">DNA-binding</keyword>
<keyword evidence="3" id="KW-0731">Sigma factor</keyword>
<dbReference type="GO" id="GO:0016987">
    <property type="term" value="F:sigma factor activity"/>
    <property type="evidence" value="ECO:0007669"/>
    <property type="project" value="UniProtKB-KW"/>
</dbReference>
<feature type="domain" description="RNA polymerase sigma-70 region 2" evidence="7">
    <location>
        <begin position="30"/>
        <end position="98"/>
    </location>
</feature>
<dbReference type="PANTHER" id="PTHR43133:SF8">
    <property type="entry name" value="RNA POLYMERASE SIGMA FACTOR HI_1459-RELATED"/>
    <property type="match status" value="1"/>
</dbReference>
<dbReference type="EMBL" id="CP034550">
    <property type="protein sequence ID" value="QFZ20869.1"/>
    <property type="molecule type" value="Genomic_DNA"/>
</dbReference>
<evidence type="ECO:0000256" key="3">
    <source>
        <dbReference type="ARBA" id="ARBA00023082"/>
    </source>
</evidence>
<feature type="compositionally biased region" description="Basic residues" evidence="6">
    <location>
        <begin position="226"/>
        <end position="237"/>
    </location>
</feature>
<organism evidence="8 9">
    <name type="scientific">Saccharothrix syringae</name>
    <name type="common">Nocardiopsis syringae</name>
    <dbReference type="NCBI Taxonomy" id="103733"/>
    <lineage>
        <taxon>Bacteria</taxon>
        <taxon>Bacillati</taxon>
        <taxon>Actinomycetota</taxon>
        <taxon>Actinomycetes</taxon>
        <taxon>Pseudonocardiales</taxon>
        <taxon>Pseudonocardiaceae</taxon>
        <taxon>Saccharothrix</taxon>
    </lineage>
</organism>
<evidence type="ECO:0000256" key="2">
    <source>
        <dbReference type="ARBA" id="ARBA00023015"/>
    </source>
</evidence>
<dbReference type="Gene3D" id="1.10.1740.10">
    <property type="match status" value="1"/>
</dbReference>
<dbReference type="InterPro" id="IPR013324">
    <property type="entry name" value="RNA_pol_sigma_r3/r4-like"/>
</dbReference>
<dbReference type="InterPro" id="IPR039425">
    <property type="entry name" value="RNA_pol_sigma-70-like"/>
</dbReference>